<organism evidence="3 4">
    <name type="scientific">Sutcliffiella horikoshii</name>
    <dbReference type="NCBI Taxonomy" id="79883"/>
    <lineage>
        <taxon>Bacteria</taxon>
        <taxon>Bacillati</taxon>
        <taxon>Bacillota</taxon>
        <taxon>Bacilli</taxon>
        <taxon>Bacillales</taxon>
        <taxon>Bacillaceae</taxon>
        <taxon>Sutcliffiella</taxon>
    </lineage>
</organism>
<reference evidence="3 4" key="1">
    <citation type="submission" date="2019-08" db="EMBL/GenBank/DDBJ databases">
        <title>Bacillus genomes from the desert of Cuatro Cienegas, Coahuila.</title>
        <authorList>
            <person name="Olmedo-Alvarez G."/>
        </authorList>
    </citation>
    <scope>NUCLEOTIDE SEQUENCE [LARGE SCALE GENOMIC DNA]</scope>
    <source>
        <strain evidence="3 4">CH88_3T</strain>
    </source>
</reference>
<dbReference type="InterPro" id="IPR023158">
    <property type="entry name" value="YerB-like_sf"/>
</dbReference>
<protein>
    <submittedName>
        <fullName evidence="3">DUF3048 domain-containing protein</fullName>
    </submittedName>
</protein>
<dbReference type="Pfam" id="PF17479">
    <property type="entry name" value="DUF3048_C"/>
    <property type="match status" value="1"/>
</dbReference>
<evidence type="ECO:0000313" key="4">
    <source>
        <dbReference type="Proteomes" id="UP000323393"/>
    </source>
</evidence>
<evidence type="ECO:0000259" key="2">
    <source>
        <dbReference type="Pfam" id="PF17479"/>
    </source>
</evidence>
<evidence type="ECO:0000313" key="3">
    <source>
        <dbReference type="EMBL" id="TYS55599.1"/>
    </source>
</evidence>
<comment type="caution">
    <text evidence="3">The sequence shown here is derived from an EMBL/GenBank/DDBJ whole genome shotgun (WGS) entry which is preliminary data.</text>
</comment>
<name>A0AA94WL00_9BACI</name>
<feature type="domain" description="DUF3048" evidence="1">
    <location>
        <begin position="58"/>
        <end position="198"/>
    </location>
</feature>
<dbReference type="Proteomes" id="UP000323393">
    <property type="component" value="Unassembled WGS sequence"/>
</dbReference>
<gene>
    <name evidence="3" type="ORF">FZC74_18720</name>
</gene>
<feature type="domain" description="DUF3048" evidence="2">
    <location>
        <begin position="226"/>
        <end position="336"/>
    </location>
</feature>
<dbReference type="InterPro" id="IPR035328">
    <property type="entry name" value="DUF3048_C"/>
</dbReference>
<accession>A0AA94WL00</accession>
<dbReference type="EMBL" id="VTEU01000011">
    <property type="protein sequence ID" value="TYS55599.1"/>
    <property type="molecule type" value="Genomic_DNA"/>
</dbReference>
<dbReference type="AlphaFoldDB" id="A0AA94WL00"/>
<dbReference type="Pfam" id="PF11258">
    <property type="entry name" value="DUF3048"/>
    <property type="match status" value="1"/>
</dbReference>
<sequence>MLLLASLMLMLAGCQSNNEKNVDSSQKQSEETMEVAIEEEEQVATEVSEPMEQEQAPFTGEMVEEKVDARPVAVMVNNDIKARPQSGLHQADVVYEVLAEGDITRLLAIFHSEMPETVGPVRSSRAYFVDLAKAYDALYVFHGWSPGAKEKIQAGEVDGINGLTYDGTLFKRASFRKAPHNSYISSENIQKGAEQLNYETKAEVQPFTFLKKGQINPYEGTALEQVKIEYSSRQATHVEYRYDAERKAYVRYSGGVKHTDLETEEEIVAHNVFLVETSHLVVDKQGRREIDITSGGNGVLIQHGERFDVEWKSVDGKILPYKNGEQVPLVPGKTWIQIIPDLEKVIY</sequence>
<dbReference type="InterPro" id="IPR021416">
    <property type="entry name" value="DUF3048_N"/>
</dbReference>
<dbReference type="SUPFAM" id="SSF159774">
    <property type="entry name" value="YerB-like"/>
    <property type="match status" value="1"/>
</dbReference>
<dbReference type="Gene3D" id="3.50.90.10">
    <property type="entry name" value="YerB-like"/>
    <property type="match status" value="1"/>
</dbReference>
<proteinExistence type="predicted"/>
<evidence type="ECO:0000259" key="1">
    <source>
        <dbReference type="Pfam" id="PF11258"/>
    </source>
</evidence>